<dbReference type="InterPro" id="IPR013762">
    <property type="entry name" value="Integrase-like_cat_sf"/>
</dbReference>
<comment type="caution">
    <text evidence="3">The sequence shown here is derived from an EMBL/GenBank/DDBJ whole genome shotgun (WGS) entry which is preliminary data.</text>
</comment>
<reference evidence="3 4" key="1">
    <citation type="journal article" date="2014" name="PLoS Genet.">
        <title>Phylogenetically driven sequencing of extremely halophilic archaea reveals strategies for static and dynamic osmo-response.</title>
        <authorList>
            <person name="Becker E.A."/>
            <person name="Seitzer P.M."/>
            <person name="Tritt A."/>
            <person name="Larsen D."/>
            <person name="Krusor M."/>
            <person name="Yao A.I."/>
            <person name="Wu D."/>
            <person name="Madern D."/>
            <person name="Eisen J.A."/>
            <person name="Darling A.E."/>
            <person name="Facciotti M.T."/>
        </authorList>
    </citation>
    <scope>NUCLEOTIDE SEQUENCE [LARGE SCALE GENOMIC DNA]</scope>
    <source>
        <strain evidence="3 4">DSM 19288</strain>
    </source>
</reference>
<evidence type="ECO:0000313" key="4">
    <source>
        <dbReference type="Proteomes" id="UP000011586"/>
    </source>
</evidence>
<dbReference type="GO" id="GO:0015074">
    <property type="term" value="P:DNA integration"/>
    <property type="evidence" value="ECO:0007669"/>
    <property type="project" value="InterPro"/>
</dbReference>
<accession>M0EFC0</accession>
<sequence>MEVHMRLEATGKPDQYKCWLTDDEIEALRRAAGSHRDDLVIQLGGFVGLRAFEIPQVCPKHVKRTPDGDHFRLRVPEGKDTTGSGGKPRDAYLPSDVFPGRAPFADPHPRVALGTPVRAIVLVAVDASEVNRDVRVTAKAVAPATVRSEQHHADTTSAKANRGTVVTTGLILARTRHAIGVPGWLKERNWVAGESQPTNLLGRSPS</sequence>
<evidence type="ECO:0000256" key="1">
    <source>
        <dbReference type="ARBA" id="ARBA00023172"/>
    </source>
</evidence>
<evidence type="ECO:0000313" key="3">
    <source>
        <dbReference type="EMBL" id="ELZ45099.1"/>
    </source>
</evidence>
<proteinExistence type="predicted"/>
<evidence type="ECO:0000256" key="2">
    <source>
        <dbReference type="SAM" id="MobiDB-lite"/>
    </source>
</evidence>
<dbReference type="GO" id="GO:0006310">
    <property type="term" value="P:DNA recombination"/>
    <property type="evidence" value="ECO:0007669"/>
    <property type="project" value="UniProtKB-KW"/>
</dbReference>
<dbReference type="EMBL" id="AOJK01000035">
    <property type="protein sequence ID" value="ELZ45099.1"/>
    <property type="molecule type" value="Genomic_DNA"/>
</dbReference>
<dbReference type="Gene3D" id="1.10.443.10">
    <property type="entry name" value="Intergrase catalytic core"/>
    <property type="match status" value="1"/>
</dbReference>
<dbReference type="InterPro" id="IPR011010">
    <property type="entry name" value="DNA_brk_join_enz"/>
</dbReference>
<dbReference type="GO" id="GO:0003677">
    <property type="term" value="F:DNA binding"/>
    <property type="evidence" value="ECO:0007669"/>
    <property type="project" value="InterPro"/>
</dbReference>
<feature type="region of interest" description="Disordered" evidence="2">
    <location>
        <begin position="65"/>
        <end position="90"/>
    </location>
</feature>
<gene>
    <name evidence="3" type="ORF">C463_06755</name>
</gene>
<evidence type="ECO:0008006" key="5">
    <source>
        <dbReference type="Google" id="ProtNLM"/>
    </source>
</evidence>
<dbReference type="AlphaFoldDB" id="M0EFC0"/>
<feature type="compositionally biased region" description="Basic and acidic residues" evidence="2">
    <location>
        <begin position="65"/>
        <end position="80"/>
    </location>
</feature>
<dbReference type="SUPFAM" id="SSF56349">
    <property type="entry name" value="DNA breaking-rejoining enzymes"/>
    <property type="match status" value="1"/>
</dbReference>
<keyword evidence="1" id="KW-0233">DNA recombination</keyword>
<name>M0EFC0_9EURY</name>
<dbReference type="Proteomes" id="UP000011586">
    <property type="component" value="Unassembled WGS sequence"/>
</dbReference>
<protein>
    <recommendedName>
        <fullName evidence="5">Tyr recombinase domain-containing protein</fullName>
    </recommendedName>
</protein>
<organism evidence="3 4">
    <name type="scientific">Halorubrum californiense DSM 19288</name>
    <dbReference type="NCBI Taxonomy" id="1227465"/>
    <lineage>
        <taxon>Archaea</taxon>
        <taxon>Methanobacteriati</taxon>
        <taxon>Methanobacteriota</taxon>
        <taxon>Stenosarchaea group</taxon>
        <taxon>Halobacteria</taxon>
        <taxon>Halobacteriales</taxon>
        <taxon>Haloferacaceae</taxon>
        <taxon>Halorubrum</taxon>
    </lineage>
</organism>
<keyword evidence="4" id="KW-1185">Reference proteome</keyword>